<evidence type="ECO:0000256" key="12">
    <source>
        <dbReference type="ARBA" id="ARBA00023268"/>
    </source>
</evidence>
<evidence type="ECO:0000256" key="5">
    <source>
        <dbReference type="ARBA" id="ARBA00022763"/>
    </source>
</evidence>
<dbReference type="CDD" id="cd08970">
    <property type="entry name" value="AcNei1_N"/>
    <property type="match status" value="1"/>
</dbReference>
<dbReference type="PROSITE" id="PS51068">
    <property type="entry name" value="FPG_CAT"/>
    <property type="match status" value="1"/>
</dbReference>
<evidence type="ECO:0000256" key="1">
    <source>
        <dbReference type="ARBA" id="ARBA00001947"/>
    </source>
</evidence>
<dbReference type="InterPro" id="IPR015887">
    <property type="entry name" value="DNA_glyclase_Znf_dom_DNA_BS"/>
</dbReference>
<keyword evidence="18" id="KW-0540">Nuclease</keyword>
<dbReference type="EC" id="4.2.99.18" evidence="3"/>
<dbReference type="GO" id="GO:0003684">
    <property type="term" value="F:damaged DNA binding"/>
    <property type="evidence" value="ECO:0007669"/>
    <property type="project" value="InterPro"/>
</dbReference>
<dbReference type="Proteomes" id="UP000238164">
    <property type="component" value="Chromosome 1"/>
</dbReference>
<feature type="domain" description="FPG-type" evidence="16">
    <location>
        <begin position="236"/>
        <end position="270"/>
    </location>
</feature>
<keyword evidence="18" id="KW-0255">Endonuclease</keyword>
<keyword evidence="4" id="KW-0479">Metal-binding</keyword>
<evidence type="ECO:0000256" key="2">
    <source>
        <dbReference type="ARBA" id="ARBA00009409"/>
    </source>
</evidence>
<dbReference type="Pfam" id="PF01149">
    <property type="entry name" value="Fapy_DNA_glyco"/>
    <property type="match status" value="1"/>
</dbReference>
<evidence type="ECO:0000256" key="11">
    <source>
        <dbReference type="ARBA" id="ARBA00023239"/>
    </source>
</evidence>
<dbReference type="InterPro" id="IPR035937">
    <property type="entry name" value="FPG_N"/>
</dbReference>
<dbReference type="SUPFAM" id="SSF46946">
    <property type="entry name" value="S13-like H2TH domain"/>
    <property type="match status" value="1"/>
</dbReference>
<dbReference type="InterPro" id="IPR015886">
    <property type="entry name" value="H2TH_FPG"/>
</dbReference>
<proteinExistence type="inferred from homology"/>
<comment type="catalytic activity">
    <reaction evidence="14">
        <text>2'-deoxyribonucleotide-(2'-deoxyribose 5'-phosphate)-2'-deoxyribonucleotide-DNA = a 3'-end 2'-deoxyribonucleotide-(2,3-dehydro-2,3-deoxyribose 5'-phosphate)-DNA + a 5'-end 5'-phospho-2'-deoxyribonucleoside-DNA + H(+)</text>
        <dbReference type="Rhea" id="RHEA:66592"/>
        <dbReference type="Rhea" id="RHEA-COMP:13180"/>
        <dbReference type="Rhea" id="RHEA-COMP:16897"/>
        <dbReference type="Rhea" id="RHEA-COMP:17067"/>
        <dbReference type="ChEBI" id="CHEBI:15378"/>
        <dbReference type="ChEBI" id="CHEBI:136412"/>
        <dbReference type="ChEBI" id="CHEBI:157695"/>
        <dbReference type="ChEBI" id="CHEBI:167181"/>
        <dbReference type="EC" id="4.2.99.18"/>
    </reaction>
</comment>
<dbReference type="SMART" id="SM00898">
    <property type="entry name" value="Fapy_DNA_glyco"/>
    <property type="match status" value="1"/>
</dbReference>
<keyword evidence="12" id="KW-0511">Multifunctional enzyme</keyword>
<accession>A0A2N9JDW5</accession>
<dbReference type="InterPro" id="IPR012319">
    <property type="entry name" value="FPG_cat"/>
</dbReference>
<dbReference type="KEGG" id="mgg:MPLG2_0538"/>
<keyword evidence="13" id="KW-0326">Glycosidase</keyword>
<dbReference type="GO" id="GO:0008270">
    <property type="term" value="F:zinc ion binding"/>
    <property type="evidence" value="ECO:0007669"/>
    <property type="project" value="UniProtKB-KW"/>
</dbReference>
<dbReference type="Gene3D" id="3.20.190.10">
    <property type="entry name" value="MutM-like, N-terminal"/>
    <property type="match status" value="1"/>
</dbReference>
<evidence type="ECO:0000256" key="14">
    <source>
        <dbReference type="ARBA" id="ARBA00044632"/>
    </source>
</evidence>
<keyword evidence="5" id="KW-0227">DNA damage</keyword>
<dbReference type="GO" id="GO:0000703">
    <property type="term" value="F:oxidized pyrimidine nucleobase lesion DNA N-glycosylase activity"/>
    <property type="evidence" value="ECO:0007669"/>
    <property type="project" value="TreeGrafter"/>
</dbReference>
<comment type="cofactor">
    <cofactor evidence="1">
        <name>Zn(2+)</name>
        <dbReference type="ChEBI" id="CHEBI:29105"/>
    </cofactor>
</comment>
<comment type="similarity">
    <text evidence="2">Belongs to the FPG family.</text>
</comment>
<dbReference type="InterPro" id="IPR010979">
    <property type="entry name" value="Ribosomal_uS13-like_H2TH"/>
</dbReference>
<reference evidence="18 19" key="1">
    <citation type="submission" date="2018-02" db="EMBL/GenBank/DDBJ databases">
        <authorList>
            <person name="Cohen D.B."/>
            <person name="Kent A.D."/>
        </authorList>
    </citation>
    <scope>NUCLEOTIDE SEQUENCE [LARGE SCALE GENOMIC DNA]</scope>
    <source>
        <strain evidence="18">1</strain>
    </source>
</reference>
<feature type="domain" description="Formamidopyrimidine-DNA glycosylase catalytic" evidence="17">
    <location>
        <begin position="2"/>
        <end position="101"/>
    </location>
</feature>
<evidence type="ECO:0000256" key="6">
    <source>
        <dbReference type="ARBA" id="ARBA00022771"/>
    </source>
</evidence>
<evidence type="ECO:0000256" key="8">
    <source>
        <dbReference type="ARBA" id="ARBA00022833"/>
    </source>
</evidence>
<evidence type="ECO:0000313" key="19">
    <source>
        <dbReference type="Proteomes" id="UP000238164"/>
    </source>
</evidence>
<dbReference type="PANTHER" id="PTHR42697:SF3">
    <property type="entry name" value="ENDONUCLEASE 8 1"/>
    <property type="match status" value="1"/>
</dbReference>
<dbReference type="SMART" id="SM01232">
    <property type="entry name" value="H2TH"/>
    <property type="match status" value="1"/>
</dbReference>
<dbReference type="Pfam" id="PF06831">
    <property type="entry name" value="H2TH"/>
    <property type="match status" value="1"/>
</dbReference>
<keyword evidence="11" id="KW-0456">Lyase</keyword>
<organism evidence="18 19">
    <name type="scientific">Micropruina glycogenica</name>
    <dbReference type="NCBI Taxonomy" id="75385"/>
    <lineage>
        <taxon>Bacteria</taxon>
        <taxon>Bacillati</taxon>
        <taxon>Actinomycetota</taxon>
        <taxon>Actinomycetes</taxon>
        <taxon>Propionibacteriales</taxon>
        <taxon>Nocardioidaceae</taxon>
        <taxon>Micropruina</taxon>
    </lineage>
</organism>
<evidence type="ECO:0000256" key="4">
    <source>
        <dbReference type="ARBA" id="ARBA00022723"/>
    </source>
</evidence>
<dbReference type="FunFam" id="1.10.8.50:FF:000003">
    <property type="entry name" value="Formamidopyrimidine-DNA glycosylase"/>
    <property type="match status" value="1"/>
</dbReference>
<keyword evidence="7" id="KW-0378">Hydrolase</keyword>
<evidence type="ECO:0000256" key="3">
    <source>
        <dbReference type="ARBA" id="ARBA00012720"/>
    </source>
</evidence>
<dbReference type="OrthoDB" id="9800855at2"/>
<name>A0A2N9JDW5_9ACTN</name>
<keyword evidence="6 15" id="KW-0863">Zinc-finger</keyword>
<evidence type="ECO:0000256" key="10">
    <source>
        <dbReference type="ARBA" id="ARBA00023204"/>
    </source>
</evidence>
<dbReference type="AlphaFoldDB" id="A0A2N9JDW5"/>
<evidence type="ECO:0000256" key="15">
    <source>
        <dbReference type="PROSITE-ProRule" id="PRU00391"/>
    </source>
</evidence>
<dbReference type="EMBL" id="LT985188">
    <property type="protein sequence ID" value="SPD85574.1"/>
    <property type="molecule type" value="Genomic_DNA"/>
</dbReference>
<keyword evidence="9" id="KW-0238">DNA-binding</keyword>
<keyword evidence="10" id="KW-0234">DNA repair</keyword>
<gene>
    <name evidence="18" type="primary">nei</name>
    <name evidence="18" type="ORF">MPLG2_0538</name>
</gene>
<dbReference type="GO" id="GO:0006979">
    <property type="term" value="P:response to oxidative stress"/>
    <property type="evidence" value="ECO:0007669"/>
    <property type="project" value="UniProtKB-ARBA"/>
</dbReference>
<dbReference type="Pfam" id="PF06827">
    <property type="entry name" value="zf-FPG_IleRS"/>
    <property type="match status" value="1"/>
</dbReference>
<dbReference type="SUPFAM" id="SSF57716">
    <property type="entry name" value="Glucocorticoid receptor-like (DNA-binding domain)"/>
    <property type="match status" value="1"/>
</dbReference>
<dbReference type="InterPro" id="IPR010663">
    <property type="entry name" value="Znf_FPG/IleRS"/>
</dbReference>
<evidence type="ECO:0000256" key="13">
    <source>
        <dbReference type="ARBA" id="ARBA00023295"/>
    </source>
</evidence>
<dbReference type="GO" id="GO:0008534">
    <property type="term" value="F:oxidized purine nucleobase lesion DNA N-glycosylase activity"/>
    <property type="evidence" value="ECO:0007669"/>
    <property type="project" value="UniProtKB-ARBA"/>
</dbReference>
<evidence type="ECO:0000256" key="9">
    <source>
        <dbReference type="ARBA" id="ARBA00023125"/>
    </source>
</evidence>
<dbReference type="GO" id="GO:0003690">
    <property type="term" value="F:double-stranded DNA binding"/>
    <property type="evidence" value="ECO:0007669"/>
    <property type="project" value="UniProtKB-ARBA"/>
</dbReference>
<protein>
    <recommendedName>
        <fullName evidence="3">DNA-(apurinic or apyrimidinic site) lyase</fullName>
        <ecNumber evidence="3">4.2.99.18</ecNumber>
    </recommendedName>
</protein>
<sequence length="272" mass="30288">MPEGHVIHRLANGLTDWFGGQAVRVTSPQGRFADEAALLDGSVLSGAEAYGKHLFIDFGPDRIVHVHLGLIGKLWLIDGEPTSPAGPETLRLRIARDQRSAELRGPQWCRLITDEARDAIIAAAGDDPIRDDSTGEKAWAKISRSGRSIASLLMDQSVTAGVGNIYRAEVLFRHRVNPFKEGRTISRRTWNAVWADLVLLMRDGVTEGRIDSVRDEHLPEAMGRAPRVDRHGGEVYVYRRAGLPCLVCGTPVRTQVLEGRNLYWCPRCQRRR</sequence>
<dbReference type="RefSeq" id="WP_105184776.1">
    <property type="nucleotide sequence ID" value="NZ_BAAAGO010000042.1"/>
</dbReference>
<keyword evidence="8" id="KW-0862">Zinc</keyword>
<dbReference type="GO" id="GO:0006284">
    <property type="term" value="P:base-excision repair"/>
    <property type="evidence" value="ECO:0007669"/>
    <property type="project" value="InterPro"/>
</dbReference>
<dbReference type="PROSITE" id="PS01242">
    <property type="entry name" value="ZF_FPG_1"/>
    <property type="match status" value="1"/>
</dbReference>
<dbReference type="Gene3D" id="1.10.8.50">
    <property type="match status" value="1"/>
</dbReference>
<dbReference type="SUPFAM" id="SSF81624">
    <property type="entry name" value="N-terminal domain of MutM-like DNA repair proteins"/>
    <property type="match status" value="1"/>
</dbReference>
<evidence type="ECO:0000256" key="7">
    <source>
        <dbReference type="ARBA" id="ARBA00022801"/>
    </source>
</evidence>
<dbReference type="PANTHER" id="PTHR42697">
    <property type="entry name" value="ENDONUCLEASE 8"/>
    <property type="match status" value="1"/>
</dbReference>
<dbReference type="GO" id="GO:0140078">
    <property type="term" value="F:class I DNA-(apurinic or apyrimidinic site) endonuclease activity"/>
    <property type="evidence" value="ECO:0007669"/>
    <property type="project" value="UniProtKB-EC"/>
</dbReference>
<keyword evidence="19" id="KW-1185">Reference proteome</keyword>
<evidence type="ECO:0000313" key="18">
    <source>
        <dbReference type="EMBL" id="SPD85574.1"/>
    </source>
</evidence>
<evidence type="ECO:0000259" key="16">
    <source>
        <dbReference type="PROSITE" id="PS51066"/>
    </source>
</evidence>
<dbReference type="PROSITE" id="PS51066">
    <property type="entry name" value="ZF_FPG_2"/>
    <property type="match status" value="1"/>
</dbReference>
<evidence type="ECO:0000259" key="17">
    <source>
        <dbReference type="PROSITE" id="PS51068"/>
    </source>
</evidence>
<dbReference type="InterPro" id="IPR000214">
    <property type="entry name" value="Znf_DNA_glyclase/AP_lyase"/>
</dbReference>